<keyword evidence="1" id="KW-0812">Transmembrane</keyword>
<keyword evidence="3" id="KW-1185">Reference proteome</keyword>
<dbReference type="Proteomes" id="UP000072741">
    <property type="component" value="Unassembled WGS sequence"/>
</dbReference>
<reference evidence="2 3" key="1">
    <citation type="journal article" date="2016" name="Front. Microbiol.">
        <title>Genomic Resource of Rice Seed Associated Bacteria.</title>
        <authorList>
            <person name="Midha S."/>
            <person name="Bansal K."/>
            <person name="Sharma S."/>
            <person name="Kumar N."/>
            <person name="Patil P.P."/>
            <person name="Chaudhry V."/>
            <person name="Patil P.B."/>
        </authorList>
    </citation>
    <scope>NUCLEOTIDE SEQUENCE [LARGE SCALE GENOMIC DNA]</scope>
    <source>
        <strain evidence="2 3">NS331</strain>
    </source>
</reference>
<dbReference type="AlphaFoldDB" id="A0A147GL47"/>
<accession>A0A147GL47</accession>
<sequence>MTSSSTRPHSSSRPEDLFGRAIAARLNDGTDALPRDISERLRAARMQAMANRKREILHTAPVLVSAGGSAVFGQSGWWGRAMAAIPLVALAVGLLTIGLTQEERRTAELAEVDAALLTDDLPPAAYTDPGFAQFLKAKAAAAAA</sequence>
<feature type="transmembrane region" description="Helical" evidence="1">
    <location>
        <begin position="81"/>
        <end position="99"/>
    </location>
</feature>
<feature type="transmembrane region" description="Helical" evidence="1">
    <location>
        <begin position="56"/>
        <end position="75"/>
    </location>
</feature>
<feature type="non-terminal residue" evidence="2">
    <location>
        <position position="144"/>
    </location>
</feature>
<evidence type="ECO:0000256" key="1">
    <source>
        <dbReference type="SAM" id="Phobius"/>
    </source>
</evidence>
<dbReference type="EMBL" id="LDSL01000220">
    <property type="protein sequence ID" value="KTT12007.1"/>
    <property type="molecule type" value="Genomic_DNA"/>
</dbReference>
<dbReference type="RefSeq" id="WP_058644533.1">
    <property type="nucleotide sequence ID" value="NZ_LDSL01000220.1"/>
</dbReference>
<proteinExistence type="predicted"/>
<comment type="caution">
    <text evidence="2">The sequence shown here is derived from an EMBL/GenBank/DDBJ whole genome shotgun (WGS) entry which is preliminary data.</text>
</comment>
<name>A0A147GL47_9BURK</name>
<dbReference type="InterPro" id="IPR022064">
    <property type="entry name" value="DUF3619"/>
</dbReference>
<evidence type="ECO:0008006" key="4">
    <source>
        <dbReference type="Google" id="ProtNLM"/>
    </source>
</evidence>
<organism evidence="2 3">
    <name type="scientific">Pseudacidovorax intermedius</name>
    <dbReference type="NCBI Taxonomy" id="433924"/>
    <lineage>
        <taxon>Bacteria</taxon>
        <taxon>Pseudomonadati</taxon>
        <taxon>Pseudomonadota</taxon>
        <taxon>Betaproteobacteria</taxon>
        <taxon>Burkholderiales</taxon>
        <taxon>Comamonadaceae</taxon>
        <taxon>Pseudacidovorax</taxon>
    </lineage>
</organism>
<gene>
    <name evidence="2" type="ORF">NS331_24605</name>
</gene>
<dbReference type="OrthoDB" id="8562153at2"/>
<evidence type="ECO:0000313" key="3">
    <source>
        <dbReference type="Proteomes" id="UP000072741"/>
    </source>
</evidence>
<keyword evidence="1" id="KW-0472">Membrane</keyword>
<evidence type="ECO:0000313" key="2">
    <source>
        <dbReference type="EMBL" id="KTT12007.1"/>
    </source>
</evidence>
<protein>
    <recommendedName>
        <fullName evidence="4">DUF3619 family protein</fullName>
    </recommendedName>
</protein>
<keyword evidence="1" id="KW-1133">Transmembrane helix</keyword>
<dbReference type="Pfam" id="PF12279">
    <property type="entry name" value="DUF3619"/>
    <property type="match status" value="1"/>
</dbReference>